<organism evidence="2 3">
    <name type="scientific">Micromonospora carbonacea</name>
    <dbReference type="NCBI Taxonomy" id="47853"/>
    <lineage>
        <taxon>Bacteria</taxon>
        <taxon>Bacillati</taxon>
        <taxon>Actinomycetota</taxon>
        <taxon>Actinomycetes</taxon>
        <taxon>Micromonosporales</taxon>
        <taxon>Micromonosporaceae</taxon>
        <taxon>Micromonospora</taxon>
    </lineage>
</organism>
<gene>
    <name evidence="2" type="ORF">HXZ27_18060</name>
</gene>
<sequence length="86" mass="9574">MAGRRGRGGGRPTLTPRPACPAPLRHATLRHATLRRATLRRATLRRATLRRAAPRLDRLRGKETTRRPHSPFPADDQGALRAGRRG</sequence>
<reference evidence="2 3" key="1">
    <citation type="submission" date="2020-07" db="EMBL/GenBank/DDBJ databases">
        <title>A bifunctional nitrone conjugated secondary metabolite targeting the ribosome.</title>
        <authorList>
            <person name="Limbrick E.M."/>
            <person name="Graf M."/>
            <person name="Derewacz D.K."/>
            <person name="Nguyen F."/>
            <person name="Spraggins J.M."/>
            <person name="Wieland M."/>
            <person name="Ynigez-Gutierrez A.E."/>
            <person name="Reisman B.J."/>
            <person name="Zinshteyn B."/>
            <person name="McCulloch K."/>
            <person name="Iverson T.M."/>
            <person name="Green R."/>
            <person name="Wilson D.N."/>
            <person name="Bachmann B.O."/>
        </authorList>
    </citation>
    <scope>NUCLEOTIDE SEQUENCE [LARGE SCALE GENOMIC DNA]</scope>
    <source>
        <strain evidence="3">aurantiaca</strain>
    </source>
</reference>
<evidence type="ECO:0000313" key="3">
    <source>
        <dbReference type="Proteomes" id="UP000509335"/>
    </source>
</evidence>
<evidence type="ECO:0000313" key="2">
    <source>
        <dbReference type="EMBL" id="QLD25885.1"/>
    </source>
</evidence>
<feature type="region of interest" description="Disordered" evidence="1">
    <location>
        <begin position="1"/>
        <end position="86"/>
    </location>
</feature>
<dbReference type="EMBL" id="CP058322">
    <property type="protein sequence ID" value="QLD25885.1"/>
    <property type="molecule type" value="Genomic_DNA"/>
</dbReference>
<dbReference type="KEGG" id="mcab:HXZ27_18060"/>
<dbReference type="Pfam" id="PF00805">
    <property type="entry name" value="Pentapeptide"/>
    <property type="match status" value="1"/>
</dbReference>
<dbReference type="AlphaFoldDB" id="A0A7H8XM14"/>
<dbReference type="Proteomes" id="UP000509335">
    <property type="component" value="Chromosome"/>
</dbReference>
<proteinExistence type="predicted"/>
<evidence type="ECO:0000256" key="1">
    <source>
        <dbReference type="SAM" id="MobiDB-lite"/>
    </source>
</evidence>
<dbReference type="SUPFAM" id="SSF141571">
    <property type="entry name" value="Pentapeptide repeat-like"/>
    <property type="match status" value="1"/>
</dbReference>
<accession>A0A7H8XM14</accession>
<dbReference type="InterPro" id="IPR001646">
    <property type="entry name" value="5peptide_repeat"/>
</dbReference>
<dbReference type="Gene3D" id="2.160.20.80">
    <property type="entry name" value="E3 ubiquitin-protein ligase SopA"/>
    <property type="match status" value="1"/>
</dbReference>
<name>A0A7H8XM14_9ACTN</name>
<protein>
    <submittedName>
        <fullName evidence="2">Pentapeptide repeat-containing protein</fullName>
    </submittedName>
</protein>
<feature type="compositionally biased region" description="Basic residues" evidence="1">
    <location>
        <begin position="27"/>
        <end position="53"/>
    </location>
</feature>
<feature type="compositionally biased region" description="Basic and acidic residues" evidence="1">
    <location>
        <begin position="54"/>
        <end position="66"/>
    </location>
</feature>